<dbReference type="OrthoDB" id="3556528at2759"/>
<evidence type="ECO:0000313" key="2">
    <source>
        <dbReference type="EMBL" id="PMD59836.1"/>
    </source>
</evidence>
<dbReference type="EMBL" id="KZ613803">
    <property type="protein sequence ID" value="PMD59836.1"/>
    <property type="molecule type" value="Genomic_DNA"/>
</dbReference>
<dbReference type="InParanoid" id="A0A2J6T9Y4"/>
<feature type="domain" description="Heterokaryon incompatibility" evidence="1">
    <location>
        <begin position="1"/>
        <end position="73"/>
    </location>
</feature>
<dbReference type="PANTHER" id="PTHR24148">
    <property type="entry name" value="ANKYRIN REPEAT DOMAIN-CONTAINING PROTEIN 39 HOMOLOG-RELATED"/>
    <property type="match status" value="1"/>
</dbReference>
<organism evidence="2 3">
    <name type="scientific">Hyaloscypha bicolor E</name>
    <dbReference type="NCBI Taxonomy" id="1095630"/>
    <lineage>
        <taxon>Eukaryota</taxon>
        <taxon>Fungi</taxon>
        <taxon>Dikarya</taxon>
        <taxon>Ascomycota</taxon>
        <taxon>Pezizomycotina</taxon>
        <taxon>Leotiomycetes</taxon>
        <taxon>Helotiales</taxon>
        <taxon>Hyaloscyphaceae</taxon>
        <taxon>Hyaloscypha</taxon>
        <taxon>Hyaloscypha bicolor</taxon>
    </lineage>
</organism>
<gene>
    <name evidence="2" type="ORF">K444DRAFT_482861</name>
</gene>
<dbReference type="Proteomes" id="UP000235371">
    <property type="component" value="Unassembled WGS sequence"/>
</dbReference>
<reference evidence="2 3" key="1">
    <citation type="submission" date="2016-04" db="EMBL/GenBank/DDBJ databases">
        <title>A degradative enzymes factory behind the ericoid mycorrhizal symbiosis.</title>
        <authorList>
            <consortium name="DOE Joint Genome Institute"/>
            <person name="Martino E."/>
            <person name="Morin E."/>
            <person name="Grelet G."/>
            <person name="Kuo A."/>
            <person name="Kohler A."/>
            <person name="Daghino S."/>
            <person name="Barry K."/>
            <person name="Choi C."/>
            <person name="Cichocki N."/>
            <person name="Clum A."/>
            <person name="Copeland A."/>
            <person name="Hainaut M."/>
            <person name="Haridas S."/>
            <person name="Labutti K."/>
            <person name="Lindquist E."/>
            <person name="Lipzen A."/>
            <person name="Khouja H.-R."/>
            <person name="Murat C."/>
            <person name="Ohm R."/>
            <person name="Olson A."/>
            <person name="Spatafora J."/>
            <person name="Veneault-Fourrey C."/>
            <person name="Henrissat B."/>
            <person name="Grigoriev I."/>
            <person name="Martin F."/>
            <person name="Perotto S."/>
        </authorList>
    </citation>
    <scope>NUCLEOTIDE SEQUENCE [LARGE SCALE GENOMIC DNA]</scope>
    <source>
        <strain evidence="2 3">E</strain>
    </source>
</reference>
<dbReference type="PANTHER" id="PTHR24148:SF73">
    <property type="entry name" value="HET DOMAIN PROTEIN (AFU_ORTHOLOGUE AFUA_8G01020)"/>
    <property type="match status" value="1"/>
</dbReference>
<name>A0A2J6T9Y4_9HELO</name>
<protein>
    <recommendedName>
        <fullName evidence="1">Heterokaryon incompatibility domain-containing protein</fullName>
    </recommendedName>
</protein>
<feature type="non-terminal residue" evidence="2">
    <location>
        <position position="1"/>
    </location>
</feature>
<proteinExistence type="predicted"/>
<dbReference type="Pfam" id="PF06985">
    <property type="entry name" value="HET"/>
    <property type="match status" value="1"/>
</dbReference>
<dbReference type="RefSeq" id="XP_024736740.1">
    <property type="nucleotide sequence ID" value="XM_024873037.1"/>
</dbReference>
<dbReference type="InterPro" id="IPR010730">
    <property type="entry name" value="HET"/>
</dbReference>
<dbReference type="AlphaFoldDB" id="A0A2J6T9Y4"/>
<keyword evidence="3" id="KW-1185">Reference proteome</keyword>
<evidence type="ECO:0000313" key="3">
    <source>
        <dbReference type="Proteomes" id="UP000235371"/>
    </source>
</evidence>
<evidence type="ECO:0000259" key="1">
    <source>
        <dbReference type="Pfam" id="PF06985"/>
    </source>
</evidence>
<dbReference type="InterPro" id="IPR052895">
    <property type="entry name" value="HetReg/Transcr_Mod"/>
</dbReference>
<sequence>FTALSYVWGDANDEIAISLNGHTLRLLRDEKRNLNVRADGVRINQQDEAEKGGQVQHMGTVYEIATHTVILLG</sequence>
<dbReference type="GeneID" id="36581117"/>
<feature type="non-terminal residue" evidence="2">
    <location>
        <position position="73"/>
    </location>
</feature>
<accession>A0A2J6T9Y4</accession>